<dbReference type="Proteomes" id="UP000784294">
    <property type="component" value="Unassembled WGS sequence"/>
</dbReference>
<comment type="caution">
    <text evidence="1">The sequence shown here is derived from an EMBL/GenBank/DDBJ whole genome shotgun (WGS) entry which is preliminary data.</text>
</comment>
<reference evidence="1" key="1">
    <citation type="submission" date="2018-11" db="EMBL/GenBank/DDBJ databases">
        <authorList>
            <consortium name="Pathogen Informatics"/>
        </authorList>
    </citation>
    <scope>NUCLEOTIDE SEQUENCE</scope>
</reference>
<evidence type="ECO:0000313" key="2">
    <source>
        <dbReference type="Proteomes" id="UP000784294"/>
    </source>
</evidence>
<organism evidence="1 2">
    <name type="scientific">Protopolystoma xenopodis</name>
    <dbReference type="NCBI Taxonomy" id="117903"/>
    <lineage>
        <taxon>Eukaryota</taxon>
        <taxon>Metazoa</taxon>
        <taxon>Spiralia</taxon>
        <taxon>Lophotrochozoa</taxon>
        <taxon>Platyhelminthes</taxon>
        <taxon>Monogenea</taxon>
        <taxon>Polyopisthocotylea</taxon>
        <taxon>Polystomatidea</taxon>
        <taxon>Polystomatidae</taxon>
        <taxon>Protopolystoma</taxon>
    </lineage>
</organism>
<dbReference type="AlphaFoldDB" id="A0A3S5CVW7"/>
<dbReference type="EMBL" id="CAAALY010290308">
    <property type="protein sequence ID" value="VEL44137.1"/>
    <property type="molecule type" value="Genomic_DNA"/>
</dbReference>
<proteinExistence type="predicted"/>
<accession>A0A3S5CVW7</accession>
<gene>
    <name evidence="1" type="ORF">PXEA_LOCUS37577</name>
</gene>
<name>A0A3S5CVW7_9PLAT</name>
<sequence>MSPEVSGNKDTARQMEIWVSRLFFCRYYAQLHQLSALQVLDRHYVYSYFRWPIRSTDAIGQSVGKATGIEYHTLATTKKAPDRKSSPK</sequence>
<evidence type="ECO:0000313" key="1">
    <source>
        <dbReference type="EMBL" id="VEL44137.1"/>
    </source>
</evidence>
<keyword evidence="2" id="KW-1185">Reference proteome</keyword>
<protein>
    <submittedName>
        <fullName evidence="1">Uncharacterized protein</fullName>
    </submittedName>
</protein>